<evidence type="ECO:0000313" key="3">
    <source>
        <dbReference type="Proteomes" id="UP000828390"/>
    </source>
</evidence>
<sequence length="80" mass="8831">MRSSLRRHLCPNVCILRSVSAYCVKVSQPESRMETTRDLVGKLMELLIHNLLILAIAAVAMAILIPTSVVLVPSFDKVTP</sequence>
<keyword evidence="1" id="KW-1133">Transmembrane helix</keyword>
<protein>
    <submittedName>
        <fullName evidence="2">Uncharacterized protein</fullName>
    </submittedName>
</protein>
<keyword evidence="1" id="KW-0812">Transmembrane</keyword>
<keyword evidence="3" id="KW-1185">Reference proteome</keyword>
<evidence type="ECO:0000256" key="1">
    <source>
        <dbReference type="SAM" id="Phobius"/>
    </source>
</evidence>
<dbReference type="EMBL" id="JAIWYP010000006">
    <property type="protein sequence ID" value="KAH3812551.1"/>
    <property type="molecule type" value="Genomic_DNA"/>
</dbReference>
<gene>
    <name evidence="2" type="ORF">DPMN_140986</name>
</gene>
<evidence type="ECO:0000313" key="2">
    <source>
        <dbReference type="EMBL" id="KAH3812551.1"/>
    </source>
</evidence>
<comment type="caution">
    <text evidence="2">The sequence shown here is derived from an EMBL/GenBank/DDBJ whole genome shotgun (WGS) entry which is preliminary data.</text>
</comment>
<feature type="transmembrane region" description="Helical" evidence="1">
    <location>
        <begin position="51"/>
        <end position="75"/>
    </location>
</feature>
<name>A0A9D4G8K2_DREPO</name>
<reference evidence="2" key="1">
    <citation type="journal article" date="2019" name="bioRxiv">
        <title>The Genome of the Zebra Mussel, Dreissena polymorpha: A Resource for Invasive Species Research.</title>
        <authorList>
            <person name="McCartney M.A."/>
            <person name="Auch B."/>
            <person name="Kono T."/>
            <person name="Mallez S."/>
            <person name="Zhang Y."/>
            <person name="Obille A."/>
            <person name="Becker A."/>
            <person name="Abrahante J.E."/>
            <person name="Garbe J."/>
            <person name="Badalamenti J.P."/>
            <person name="Herman A."/>
            <person name="Mangelson H."/>
            <person name="Liachko I."/>
            <person name="Sullivan S."/>
            <person name="Sone E.D."/>
            <person name="Koren S."/>
            <person name="Silverstein K.A.T."/>
            <person name="Beckman K.B."/>
            <person name="Gohl D.M."/>
        </authorList>
    </citation>
    <scope>NUCLEOTIDE SEQUENCE</scope>
    <source>
        <strain evidence="2">Duluth1</strain>
        <tissue evidence="2">Whole animal</tissue>
    </source>
</reference>
<dbReference type="AlphaFoldDB" id="A0A9D4G8K2"/>
<dbReference type="Proteomes" id="UP000828390">
    <property type="component" value="Unassembled WGS sequence"/>
</dbReference>
<accession>A0A9D4G8K2</accession>
<keyword evidence="1" id="KW-0472">Membrane</keyword>
<proteinExistence type="predicted"/>
<organism evidence="2 3">
    <name type="scientific">Dreissena polymorpha</name>
    <name type="common">Zebra mussel</name>
    <name type="synonym">Mytilus polymorpha</name>
    <dbReference type="NCBI Taxonomy" id="45954"/>
    <lineage>
        <taxon>Eukaryota</taxon>
        <taxon>Metazoa</taxon>
        <taxon>Spiralia</taxon>
        <taxon>Lophotrochozoa</taxon>
        <taxon>Mollusca</taxon>
        <taxon>Bivalvia</taxon>
        <taxon>Autobranchia</taxon>
        <taxon>Heteroconchia</taxon>
        <taxon>Euheterodonta</taxon>
        <taxon>Imparidentia</taxon>
        <taxon>Neoheterodontei</taxon>
        <taxon>Myida</taxon>
        <taxon>Dreissenoidea</taxon>
        <taxon>Dreissenidae</taxon>
        <taxon>Dreissena</taxon>
    </lineage>
</organism>
<reference evidence="2" key="2">
    <citation type="submission" date="2020-11" db="EMBL/GenBank/DDBJ databases">
        <authorList>
            <person name="McCartney M.A."/>
            <person name="Auch B."/>
            <person name="Kono T."/>
            <person name="Mallez S."/>
            <person name="Becker A."/>
            <person name="Gohl D.M."/>
            <person name="Silverstein K.A.T."/>
            <person name="Koren S."/>
            <person name="Bechman K.B."/>
            <person name="Herman A."/>
            <person name="Abrahante J.E."/>
            <person name="Garbe J."/>
        </authorList>
    </citation>
    <scope>NUCLEOTIDE SEQUENCE</scope>
    <source>
        <strain evidence="2">Duluth1</strain>
        <tissue evidence="2">Whole animal</tissue>
    </source>
</reference>